<dbReference type="AlphaFoldDB" id="A0A7S7LXK0"/>
<dbReference type="Proteomes" id="UP000593994">
    <property type="component" value="Chromosome"/>
</dbReference>
<evidence type="ECO:0000313" key="2">
    <source>
        <dbReference type="Proteomes" id="UP000593994"/>
    </source>
</evidence>
<dbReference type="KEGG" id="sbal:HUE88_05900"/>
<keyword evidence="2" id="KW-1185">Reference proteome</keyword>
<accession>A0A7S7LXK0</accession>
<gene>
    <name evidence="1" type="ORF">HUE88_05900</name>
</gene>
<organism evidence="1 2">
    <name type="scientific">Candidatus Sulfurimonas baltica</name>
    <dbReference type="NCBI Taxonomy" id="2740404"/>
    <lineage>
        <taxon>Bacteria</taxon>
        <taxon>Pseudomonadati</taxon>
        <taxon>Campylobacterota</taxon>
        <taxon>Epsilonproteobacteria</taxon>
        <taxon>Campylobacterales</taxon>
        <taxon>Sulfurimonadaceae</taxon>
        <taxon>Sulfurimonas</taxon>
    </lineage>
</organism>
<protein>
    <submittedName>
        <fullName evidence="1">Uncharacterized protein</fullName>
    </submittedName>
</protein>
<evidence type="ECO:0000313" key="1">
    <source>
        <dbReference type="EMBL" id="QOY53211.1"/>
    </source>
</evidence>
<name>A0A7S7LXK0_9BACT</name>
<proteinExistence type="predicted"/>
<reference evidence="1 2" key="1">
    <citation type="submission" date="2020-05" db="EMBL/GenBank/DDBJ databases">
        <title>Sulfurimonas marisnigri, sp. nov., and Sulfurimonas baltica, sp. nov., manganese oxide reducing chemolithoautotrophs of the class Epsilonproteobacteria isolated from the pelagic redoxclines of the Black and Baltic Seas and emended description of the genus Sulfurimonas.</title>
        <authorList>
            <person name="Henkel J.V."/>
            <person name="Laudan C."/>
            <person name="Werner J."/>
            <person name="Neu T."/>
            <person name="Plewe S."/>
            <person name="Sproer C."/>
            <person name="Bunk B."/>
            <person name="Schulz-Vogt H.N."/>
        </authorList>
    </citation>
    <scope>NUCLEOTIDE SEQUENCE [LARGE SCALE GENOMIC DNA]</scope>
    <source>
        <strain evidence="1 2">GD2</strain>
    </source>
</reference>
<dbReference type="EMBL" id="CP054492">
    <property type="protein sequence ID" value="QOY53211.1"/>
    <property type="molecule type" value="Genomic_DNA"/>
</dbReference>
<dbReference type="RefSeq" id="WP_194372043.1">
    <property type="nucleotide sequence ID" value="NZ_CP054492.1"/>
</dbReference>
<sequence>MENSDILIKGFKLDYVDPEHKIINRIDQIDIFALFNDNWVVIKKVAIEEGVVYLIKKDGTGVSFEQNNPINSEILKALEQVSQAFKDHFKK</sequence>